<dbReference type="RefSeq" id="WP_165267409.1">
    <property type="nucleotide sequence ID" value="NZ_JAALLS010000007.1"/>
</dbReference>
<gene>
    <name evidence="1" type="ORF">G3569_06815</name>
</gene>
<evidence type="ECO:0000313" key="2">
    <source>
        <dbReference type="Proteomes" id="UP000479132"/>
    </source>
</evidence>
<organism evidence="1 2">
    <name type="scientific">Fodinibius halophilus</name>
    <dbReference type="NCBI Taxonomy" id="1736908"/>
    <lineage>
        <taxon>Bacteria</taxon>
        <taxon>Pseudomonadati</taxon>
        <taxon>Balneolota</taxon>
        <taxon>Balneolia</taxon>
        <taxon>Balneolales</taxon>
        <taxon>Balneolaceae</taxon>
        <taxon>Fodinibius</taxon>
    </lineage>
</organism>
<protein>
    <submittedName>
        <fullName evidence="1">NAD(P)-binding protein</fullName>
    </submittedName>
</protein>
<keyword evidence="2" id="KW-1185">Reference proteome</keyword>
<dbReference type="Proteomes" id="UP000479132">
    <property type="component" value="Unassembled WGS sequence"/>
</dbReference>
<dbReference type="PRINTS" id="PR00419">
    <property type="entry name" value="ADXRDTASE"/>
</dbReference>
<dbReference type="InterPro" id="IPR036188">
    <property type="entry name" value="FAD/NAD-bd_sf"/>
</dbReference>
<dbReference type="EMBL" id="JAALLS010000007">
    <property type="protein sequence ID" value="NGP88060.1"/>
    <property type="molecule type" value="Genomic_DNA"/>
</dbReference>
<comment type="caution">
    <text evidence="1">The sequence shown here is derived from an EMBL/GenBank/DDBJ whole genome shotgun (WGS) entry which is preliminary data.</text>
</comment>
<dbReference type="Gene3D" id="3.50.50.60">
    <property type="entry name" value="FAD/NAD(P)-binding domain"/>
    <property type="match status" value="1"/>
</dbReference>
<dbReference type="Pfam" id="PF13450">
    <property type="entry name" value="NAD_binding_8"/>
    <property type="match status" value="1"/>
</dbReference>
<dbReference type="SUPFAM" id="SSF51905">
    <property type="entry name" value="FAD/NAD(P)-binding domain"/>
    <property type="match status" value="1"/>
</dbReference>
<dbReference type="AlphaFoldDB" id="A0A6M1THE8"/>
<name>A0A6M1THE8_9BACT</name>
<evidence type="ECO:0000313" key="1">
    <source>
        <dbReference type="EMBL" id="NGP88060.1"/>
    </source>
</evidence>
<proteinExistence type="predicted"/>
<sequence length="31" mass="3126">MADSIVIGSGPNGLACGIRLAKEGCSVTIYE</sequence>
<accession>A0A6M1THE8</accession>
<reference evidence="1 2" key="1">
    <citation type="submission" date="2020-02" db="EMBL/GenBank/DDBJ databases">
        <title>Aliifodinibius halophilus 2W32, complete genome.</title>
        <authorList>
            <person name="Li Y."/>
            <person name="Wu S."/>
        </authorList>
    </citation>
    <scope>NUCLEOTIDE SEQUENCE [LARGE SCALE GENOMIC DNA]</scope>
    <source>
        <strain evidence="1 2">2W32</strain>
    </source>
</reference>